<comment type="caution">
    <text evidence="2">The sequence shown here is derived from an EMBL/GenBank/DDBJ whole genome shotgun (WGS) entry which is preliminary data.</text>
</comment>
<feature type="non-terminal residue" evidence="2">
    <location>
        <position position="1"/>
    </location>
</feature>
<reference evidence="2 3" key="1">
    <citation type="submission" date="2017-06" db="EMBL/GenBank/DDBJ databases">
        <title>A platform for efficient transgenesis in Macrostomum lignano, a flatworm model organism for stem cell research.</title>
        <authorList>
            <person name="Berezikov E."/>
        </authorList>
    </citation>
    <scope>NUCLEOTIDE SEQUENCE [LARGE SCALE GENOMIC DNA]</scope>
    <source>
        <strain evidence="2">DV1</strain>
        <tissue evidence="2">Whole organism</tissue>
    </source>
</reference>
<dbReference type="OrthoDB" id="437903at2759"/>
<evidence type="ECO:0000259" key="1">
    <source>
        <dbReference type="Pfam" id="PF00651"/>
    </source>
</evidence>
<dbReference type="Gene3D" id="3.30.710.10">
    <property type="entry name" value="Potassium Channel Kv1.1, Chain A"/>
    <property type="match status" value="1"/>
</dbReference>
<dbReference type="CDD" id="cd18186">
    <property type="entry name" value="BTB_POZ_ZBTB_KLHL-like"/>
    <property type="match status" value="1"/>
</dbReference>
<protein>
    <recommendedName>
        <fullName evidence="1">BTB domain-containing protein</fullName>
    </recommendedName>
</protein>
<keyword evidence="3" id="KW-1185">Reference proteome</keyword>
<dbReference type="InterPro" id="IPR011333">
    <property type="entry name" value="SKP1/BTB/POZ_sf"/>
</dbReference>
<gene>
    <name evidence="2" type="ORF">BOX15_Mlig026179g1</name>
</gene>
<proteinExistence type="predicted"/>
<accession>A0A267GZ26</accession>
<name>A0A267GZ26_9PLAT</name>
<dbReference type="AlphaFoldDB" id="A0A267GZ26"/>
<dbReference type="SUPFAM" id="SSF54695">
    <property type="entry name" value="POZ domain"/>
    <property type="match status" value="1"/>
</dbReference>
<evidence type="ECO:0000313" key="3">
    <source>
        <dbReference type="Proteomes" id="UP000215902"/>
    </source>
</evidence>
<feature type="domain" description="BTB" evidence="1">
    <location>
        <begin position="46"/>
        <end position="150"/>
    </location>
</feature>
<organism evidence="2 3">
    <name type="scientific">Macrostomum lignano</name>
    <dbReference type="NCBI Taxonomy" id="282301"/>
    <lineage>
        <taxon>Eukaryota</taxon>
        <taxon>Metazoa</taxon>
        <taxon>Spiralia</taxon>
        <taxon>Lophotrochozoa</taxon>
        <taxon>Platyhelminthes</taxon>
        <taxon>Rhabditophora</taxon>
        <taxon>Macrostomorpha</taxon>
        <taxon>Macrostomida</taxon>
        <taxon>Macrostomidae</taxon>
        <taxon>Macrostomum</taxon>
    </lineage>
</organism>
<dbReference type="InterPro" id="IPR000210">
    <property type="entry name" value="BTB/POZ_dom"/>
</dbReference>
<dbReference type="Proteomes" id="UP000215902">
    <property type="component" value="Unassembled WGS sequence"/>
</dbReference>
<dbReference type="EMBL" id="NIVC01000090">
    <property type="protein sequence ID" value="PAA91301.1"/>
    <property type="molecule type" value="Genomic_DNA"/>
</dbReference>
<evidence type="ECO:0000313" key="2">
    <source>
        <dbReference type="EMBL" id="PAA91301.1"/>
    </source>
</evidence>
<dbReference type="Pfam" id="PF00651">
    <property type="entry name" value="BTB"/>
    <property type="match status" value="1"/>
</dbReference>
<sequence length="262" mass="29608">LKEGMQQQLAFEFPLWSWNFEPAPVALFESLCGANRDNLLLPSRPITLRCRDSVEVYTNAYILCLHSPVFRAMLGRSGSGSDGFKECDSSCIDLPDKKATDVSFMVNLLSSGGLEFQQACFTRDNVVPAMALFREYQMVAPLARAVQFLKRDFLEIRPIKEPDRFMELALRYLMLIRQYQLEELKSLILAEIKGYYVNARVCKMLGATDKSVAGRNPFGYSADIATNANSLLCPLENPRRLPLFDQLDAATQQKVLSVWSVK</sequence>